<evidence type="ECO:0000256" key="2">
    <source>
        <dbReference type="ARBA" id="ARBA00022679"/>
    </source>
</evidence>
<accession>A0A9Q0T3M5</accession>
<reference evidence="4" key="2">
    <citation type="journal article" date="2023" name="Int. J. Mol. Sci.">
        <title>De Novo Assembly and Annotation of 11 Diverse Shrub Willow (Salix) Genomes Reveals Novel Gene Organization in Sex-Linked Regions.</title>
        <authorList>
            <person name="Hyden B."/>
            <person name="Feng K."/>
            <person name="Yates T.B."/>
            <person name="Jawdy S."/>
            <person name="Cereghino C."/>
            <person name="Smart L.B."/>
            <person name="Muchero W."/>
        </authorList>
    </citation>
    <scope>NUCLEOTIDE SEQUENCE</scope>
    <source>
        <tissue evidence="4">Shoot tip</tissue>
    </source>
</reference>
<proteinExistence type="inferred from homology"/>
<dbReference type="GO" id="GO:0016746">
    <property type="term" value="F:acyltransferase activity"/>
    <property type="evidence" value="ECO:0007669"/>
    <property type="project" value="UniProtKB-KW"/>
</dbReference>
<keyword evidence="2" id="KW-0808">Transferase</keyword>
<evidence type="ECO:0000313" key="5">
    <source>
        <dbReference type="Proteomes" id="UP001151532"/>
    </source>
</evidence>
<sequence>MKVQILSRKLIAPSSPTPPNLQNLKISCFDQLAPPTYVPCIFYYPVSGEDHGGNNADRSKKVEKSPAETLTLFYPLGGRYIEENLSIECNDEGAEYLEAQVSGSLSQLLGREEFKTEMWWRLVPQVFRPENNPPLTIQFNRFECGGVATGSCAAHRIADAYTVGTFINTWAAACRMGIGKPSWVHGVDAAASPGTVTLMDTEDGGGIEAFLGLDGSTSLLFQQNLDVALSGN</sequence>
<evidence type="ECO:0000256" key="1">
    <source>
        <dbReference type="ARBA" id="ARBA00009861"/>
    </source>
</evidence>
<dbReference type="PANTHER" id="PTHR31623:SF124">
    <property type="entry name" value="VINORINE SYNTHASE-RELATED"/>
    <property type="match status" value="1"/>
</dbReference>
<comment type="similarity">
    <text evidence="1">Belongs to the plant acyltransferase family.</text>
</comment>
<dbReference type="Gene3D" id="3.30.559.10">
    <property type="entry name" value="Chloramphenicol acetyltransferase-like domain"/>
    <property type="match status" value="1"/>
</dbReference>
<reference evidence="4" key="1">
    <citation type="submission" date="2022-11" db="EMBL/GenBank/DDBJ databases">
        <authorList>
            <person name="Hyden B.L."/>
            <person name="Feng K."/>
            <person name="Yates T."/>
            <person name="Jawdy S."/>
            <person name="Smart L.B."/>
            <person name="Muchero W."/>
        </authorList>
    </citation>
    <scope>NUCLEOTIDE SEQUENCE</scope>
    <source>
        <tissue evidence="4">Shoot tip</tissue>
    </source>
</reference>
<comment type="caution">
    <text evidence="4">The sequence shown here is derived from an EMBL/GenBank/DDBJ whole genome shotgun (WGS) entry which is preliminary data.</text>
</comment>
<dbReference type="Proteomes" id="UP001151532">
    <property type="component" value="Chromosome 6"/>
</dbReference>
<organism evidence="4 5">
    <name type="scientific">Salix purpurea</name>
    <name type="common">Purple osier willow</name>
    <dbReference type="NCBI Taxonomy" id="77065"/>
    <lineage>
        <taxon>Eukaryota</taxon>
        <taxon>Viridiplantae</taxon>
        <taxon>Streptophyta</taxon>
        <taxon>Embryophyta</taxon>
        <taxon>Tracheophyta</taxon>
        <taxon>Spermatophyta</taxon>
        <taxon>Magnoliopsida</taxon>
        <taxon>eudicotyledons</taxon>
        <taxon>Gunneridae</taxon>
        <taxon>Pentapetalae</taxon>
        <taxon>rosids</taxon>
        <taxon>fabids</taxon>
        <taxon>Malpighiales</taxon>
        <taxon>Salicaceae</taxon>
        <taxon>Saliceae</taxon>
        <taxon>Salix</taxon>
    </lineage>
</organism>
<dbReference type="PANTHER" id="PTHR31623">
    <property type="entry name" value="F21J9.9"/>
    <property type="match status" value="1"/>
</dbReference>
<evidence type="ECO:0000313" key="4">
    <source>
        <dbReference type="EMBL" id="KAJ6700159.1"/>
    </source>
</evidence>
<dbReference type="InterPro" id="IPR023213">
    <property type="entry name" value="CAT-like_dom_sf"/>
</dbReference>
<evidence type="ECO:0000256" key="3">
    <source>
        <dbReference type="ARBA" id="ARBA00023315"/>
    </source>
</evidence>
<dbReference type="AlphaFoldDB" id="A0A9Q0T3M5"/>
<dbReference type="Pfam" id="PF02458">
    <property type="entry name" value="Transferase"/>
    <property type="match status" value="1"/>
</dbReference>
<dbReference type="OrthoDB" id="851947at2759"/>
<name>A0A9Q0T3M5_SALPP</name>
<keyword evidence="3" id="KW-0012">Acyltransferase</keyword>
<keyword evidence="5" id="KW-1185">Reference proteome</keyword>
<dbReference type="EMBL" id="JAPFFK010000017">
    <property type="protein sequence ID" value="KAJ6700159.1"/>
    <property type="molecule type" value="Genomic_DNA"/>
</dbReference>
<protein>
    <submittedName>
        <fullName evidence="4">ACETYL-COA-BENZYLALCOHOL ACETYLTRANSFERASE-LIKE</fullName>
    </submittedName>
</protein>
<gene>
    <name evidence="4" type="ORF">OIU79_013238</name>
</gene>